<sequence>MQQEDDLRALAKIMEFGRAVSIFLLVVHVYVYCYPSMTAWHLNLAVIDKILVNFNNTTGIFNCILWTKLLAVTLLAISCLGTHGVKGEKITWPKIYAALVAGCVLFFLNWWLLDLSLPHMISTILYVVTLTAGYLGLLMAGLWMSRLYRHNLMGDVFNIENESFQQETRLLENEYSVNLPTSFRFQGKQHDGWINVVNPFRATIVLGTPGSGKSYAVVNNYIRQMISKGYSCYIYDYKFDDLSTIAYNTLLNNMDKYKVKPRFYVINFDDPHRSHRCNPINPKFMTDISDAYEASYTIMLNLNRTWIEKQGDFFVESPIILLAAIIWYL</sequence>
<feature type="transmembrane region" description="Helical" evidence="6">
    <location>
        <begin position="95"/>
        <end position="112"/>
    </location>
</feature>
<evidence type="ECO:0000313" key="8">
    <source>
        <dbReference type="EMBL" id="EEB22816.1"/>
    </source>
</evidence>
<dbReference type="InterPro" id="IPR051539">
    <property type="entry name" value="T4SS-coupling_protein"/>
</dbReference>
<protein>
    <recommendedName>
        <fullName evidence="7">YWFCY domain-containing protein</fullName>
    </recommendedName>
</protein>
<dbReference type="RefSeq" id="WP_007838787.1">
    <property type="nucleotide sequence ID" value="NZ_DS995538.1"/>
</dbReference>
<evidence type="ECO:0000256" key="6">
    <source>
        <dbReference type="SAM" id="Phobius"/>
    </source>
</evidence>
<feature type="transmembrane region" description="Helical" evidence="6">
    <location>
        <begin position="124"/>
        <end position="144"/>
    </location>
</feature>
<evidence type="ECO:0000259" key="7">
    <source>
        <dbReference type="Pfam" id="PF14293"/>
    </source>
</evidence>
<keyword evidence="5 6" id="KW-0472">Membrane</keyword>
<feature type="domain" description="YWFCY" evidence="7">
    <location>
        <begin position="5"/>
        <end position="147"/>
    </location>
</feature>
<accession>B6W578</accession>
<dbReference type="AlphaFoldDB" id="B6W578"/>
<name>B6W578_9BACT</name>
<organism evidence="8 9">
    <name type="scientific">Phocaeicola dorei DSM 17855</name>
    <dbReference type="NCBI Taxonomy" id="483217"/>
    <lineage>
        <taxon>Bacteria</taxon>
        <taxon>Pseudomonadati</taxon>
        <taxon>Bacteroidota</taxon>
        <taxon>Bacteroidia</taxon>
        <taxon>Bacteroidales</taxon>
        <taxon>Bacteroidaceae</taxon>
        <taxon>Phocaeicola</taxon>
    </lineage>
</organism>
<dbReference type="PANTHER" id="PTHR37937:SF1">
    <property type="entry name" value="CONJUGATIVE TRANSFER: DNA TRANSPORT"/>
    <property type="match status" value="1"/>
</dbReference>
<evidence type="ECO:0000313" key="9">
    <source>
        <dbReference type="Proteomes" id="UP000004849"/>
    </source>
</evidence>
<keyword evidence="4 6" id="KW-1133">Transmembrane helix</keyword>
<dbReference type="HOGENOM" id="CLU_059154_0_0_10"/>
<evidence type="ECO:0000256" key="2">
    <source>
        <dbReference type="ARBA" id="ARBA00022475"/>
    </source>
</evidence>
<feature type="transmembrane region" description="Helical" evidence="6">
    <location>
        <begin position="20"/>
        <end position="39"/>
    </location>
</feature>
<dbReference type="GO" id="GO:0005886">
    <property type="term" value="C:plasma membrane"/>
    <property type="evidence" value="ECO:0007669"/>
    <property type="project" value="UniProtKB-SubCell"/>
</dbReference>
<dbReference type="Proteomes" id="UP000004849">
    <property type="component" value="Unassembled WGS sequence"/>
</dbReference>
<keyword evidence="3 6" id="KW-0812">Transmembrane</keyword>
<reference evidence="8 9" key="2">
    <citation type="submission" date="2008-10" db="EMBL/GenBank/DDBJ databases">
        <authorList>
            <person name="Fulton L."/>
            <person name="Clifton S."/>
            <person name="Fulton B."/>
            <person name="Xu J."/>
            <person name="Minx P."/>
            <person name="Pepin K.H."/>
            <person name="Johnson M."/>
            <person name="Thiruvilangam P."/>
            <person name="Bhonagiri V."/>
            <person name="Nash W.E."/>
            <person name="Mardis E.R."/>
            <person name="Wilson R.K."/>
        </authorList>
    </citation>
    <scope>NUCLEOTIDE SEQUENCE [LARGE SCALE GENOMIC DNA]</scope>
    <source>
        <strain evidence="8 9">DSM 17855</strain>
    </source>
</reference>
<dbReference type="InterPro" id="IPR025988">
    <property type="entry name" value="YWFCY_dom"/>
</dbReference>
<dbReference type="Gene3D" id="3.40.50.300">
    <property type="entry name" value="P-loop containing nucleotide triphosphate hydrolases"/>
    <property type="match status" value="1"/>
</dbReference>
<evidence type="ECO:0000256" key="4">
    <source>
        <dbReference type="ARBA" id="ARBA00022989"/>
    </source>
</evidence>
<dbReference type="SUPFAM" id="SSF52540">
    <property type="entry name" value="P-loop containing nucleoside triphosphate hydrolases"/>
    <property type="match status" value="1"/>
</dbReference>
<feature type="non-terminal residue" evidence="8">
    <location>
        <position position="329"/>
    </location>
</feature>
<proteinExistence type="predicted"/>
<dbReference type="PANTHER" id="PTHR37937">
    <property type="entry name" value="CONJUGATIVE TRANSFER: DNA TRANSPORT"/>
    <property type="match status" value="1"/>
</dbReference>
<gene>
    <name evidence="8" type="ORF">BACDOR_04729</name>
</gene>
<dbReference type="InterPro" id="IPR027417">
    <property type="entry name" value="P-loop_NTPase"/>
</dbReference>
<feature type="transmembrane region" description="Helical" evidence="6">
    <location>
        <begin position="59"/>
        <end position="83"/>
    </location>
</feature>
<reference evidence="8 9" key="1">
    <citation type="submission" date="2008-10" db="EMBL/GenBank/DDBJ databases">
        <title>Draft genome sequence of Bacteroides dorei (DSM 17855).</title>
        <authorList>
            <person name="Sudarsanam P."/>
            <person name="Ley R."/>
            <person name="Guruge J."/>
            <person name="Turnbaugh P.J."/>
            <person name="Mahowald M."/>
            <person name="Liep D."/>
            <person name="Gordon J."/>
        </authorList>
    </citation>
    <scope>NUCLEOTIDE SEQUENCE [LARGE SCALE GENOMIC DNA]</scope>
    <source>
        <strain evidence="8 9">DSM 17855</strain>
    </source>
</reference>
<keyword evidence="2" id="KW-1003">Cell membrane</keyword>
<dbReference type="Pfam" id="PF14293">
    <property type="entry name" value="YWFCY"/>
    <property type="match status" value="1"/>
</dbReference>
<comment type="subcellular location">
    <subcellularLocation>
        <location evidence="1">Cell membrane</location>
        <topology evidence="1">Multi-pass membrane protein</topology>
    </subcellularLocation>
</comment>
<evidence type="ECO:0000256" key="1">
    <source>
        <dbReference type="ARBA" id="ARBA00004651"/>
    </source>
</evidence>
<evidence type="ECO:0000256" key="3">
    <source>
        <dbReference type="ARBA" id="ARBA00022692"/>
    </source>
</evidence>
<evidence type="ECO:0000256" key="5">
    <source>
        <dbReference type="ARBA" id="ARBA00023136"/>
    </source>
</evidence>
<dbReference type="EMBL" id="ABWZ01000088">
    <property type="protein sequence ID" value="EEB22816.1"/>
    <property type="molecule type" value="Genomic_DNA"/>
</dbReference>